<dbReference type="GO" id="GO:0005737">
    <property type="term" value="C:cytoplasm"/>
    <property type="evidence" value="ECO:0007669"/>
    <property type="project" value="TreeGrafter"/>
</dbReference>
<dbReference type="EMBL" id="CM035425">
    <property type="protein sequence ID" value="KAH7331904.1"/>
    <property type="molecule type" value="Genomic_DNA"/>
</dbReference>
<comment type="similarity">
    <text evidence="1">Belongs to the choline/ethanolamine kinase family.</text>
</comment>
<dbReference type="Gene3D" id="3.90.1200.10">
    <property type="match status" value="1"/>
</dbReference>
<dbReference type="Proteomes" id="UP000825935">
    <property type="component" value="Chromosome 20"/>
</dbReference>
<name>A0A8T2SHQ5_CERRI</name>
<gene>
    <name evidence="2" type="ORF">KP509_20G056800</name>
</gene>
<dbReference type="GO" id="GO:0006646">
    <property type="term" value="P:phosphatidylethanolamine biosynthetic process"/>
    <property type="evidence" value="ECO:0007669"/>
    <property type="project" value="TreeGrafter"/>
</dbReference>
<keyword evidence="3" id="KW-1185">Reference proteome</keyword>
<organism evidence="2 3">
    <name type="scientific">Ceratopteris richardii</name>
    <name type="common">Triangle waterfern</name>
    <dbReference type="NCBI Taxonomy" id="49495"/>
    <lineage>
        <taxon>Eukaryota</taxon>
        <taxon>Viridiplantae</taxon>
        <taxon>Streptophyta</taxon>
        <taxon>Embryophyta</taxon>
        <taxon>Tracheophyta</taxon>
        <taxon>Polypodiopsida</taxon>
        <taxon>Polypodiidae</taxon>
        <taxon>Polypodiales</taxon>
        <taxon>Pteridineae</taxon>
        <taxon>Pteridaceae</taxon>
        <taxon>Parkerioideae</taxon>
        <taxon>Ceratopteris</taxon>
    </lineage>
</organism>
<proteinExistence type="inferred from homology"/>
<dbReference type="OrthoDB" id="10267235at2759"/>
<evidence type="ECO:0000313" key="2">
    <source>
        <dbReference type="EMBL" id="KAH7331907.1"/>
    </source>
</evidence>
<dbReference type="OMA" id="PLSCHEI"/>
<evidence type="ECO:0000256" key="1">
    <source>
        <dbReference type="ARBA" id="ARBA00038211"/>
    </source>
</evidence>
<dbReference type="AlphaFoldDB" id="A0A8T2SHQ5"/>
<dbReference type="Gene3D" id="3.30.200.20">
    <property type="entry name" value="Phosphorylase Kinase, domain 1"/>
    <property type="match status" value="1"/>
</dbReference>
<sequence length="393" mass="45346">MDLSPVSVNQWDSENWSKLPPEALQTLTLTLSIPINANIYVRQLKGAMTNEVYQCSWDIAAQYCEGSDINAKGDKEEDTQRFKGDKSRNAVLVRVYGKGVENFFDREDEIRTFEAISNAGQGPRLLGLFATGRIEEFLHARTLTPQDLRHPNVSAMIAVKLREFHQLPIGGEHAPQIWKRLRDWLNEAINICSGENLAEFGLHNIRNEIEELENKSSTLNSEVGFCHNDLQYGNILMDNKDGSLTFIDYEYAAYNPVAYDLANHFCEMTADYHTDSPHVLDFSKYPDLQERQRFIREYLRSSDADVNQCQVEKLSSEVDFYGSTSHLLWGLWGLISHHVNGIDFNYIEYARQRFRKFHLSKAIYKFFGVDCLELDTRRHTLRFDDNDPKEGHT</sequence>
<comment type="caution">
    <text evidence="2">The sequence shown here is derived from an EMBL/GenBank/DDBJ whole genome shotgun (WGS) entry which is preliminary data.</text>
</comment>
<accession>A0A8T2SHQ5</accession>
<dbReference type="GO" id="GO:0004305">
    <property type="term" value="F:ethanolamine kinase activity"/>
    <property type="evidence" value="ECO:0007669"/>
    <property type="project" value="TreeGrafter"/>
</dbReference>
<dbReference type="Pfam" id="PF01633">
    <property type="entry name" value="Choline_kinase"/>
    <property type="match status" value="1"/>
</dbReference>
<dbReference type="EMBL" id="CM035425">
    <property type="protein sequence ID" value="KAH7331906.1"/>
    <property type="molecule type" value="Genomic_DNA"/>
</dbReference>
<reference evidence="2" key="1">
    <citation type="submission" date="2021-08" db="EMBL/GenBank/DDBJ databases">
        <title>WGS assembly of Ceratopteris richardii.</title>
        <authorList>
            <person name="Marchant D.B."/>
            <person name="Chen G."/>
            <person name="Jenkins J."/>
            <person name="Shu S."/>
            <person name="Leebens-Mack J."/>
            <person name="Grimwood J."/>
            <person name="Schmutz J."/>
            <person name="Soltis P."/>
            <person name="Soltis D."/>
            <person name="Chen Z.-H."/>
        </authorList>
    </citation>
    <scope>NUCLEOTIDE SEQUENCE</scope>
    <source>
        <strain evidence="2">Whitten #5841</strain>
        <tissue evidence="2">Leaf</tissue>
    </source>
</reference>
<dbReference type="SUPFAM" id="SSF56112">
    <property type="entry name" value="Protein kinase-like (PK-like)"/>
    <property type="match status" value="1"/>
</dbReference>
<protein>
    <recommendedName>
        <fullName evidence="4">Choline kinase</fullName>
    </recommendedName>
</protein>
<dbReference type="EMBL" id="CM035425">
    <property type="protein sequence ID" value="KAH7331903.1"/>
    <property type="molecule type" value="Genomic_DNA"/>
</dbReference>
<dbReference type="CDD" id="cd05157">
    <property type="entry name" value="ETNK_euk"/>
    <property type="match status" value="1"/>
</dbReference>
<dbReference type="GO" id="GO:0004103">
    <property type="term" value="F:choline kinase activity"/>
    <property type="evidence" value="ECO:0007669"/>
    <property type="project" value="TreeGrafter"/>
</dbReference>
<dbReference type="EMBL" id="CM035425">
    <property type="protein sequence ID" value="KAH7331905.1"/>
    <property type="molecule type" value="Genomic_DNA"/>
</dbReference>
<dbReference type="PANTHER" id="PTHR22603:SF93">
    <property type="entry name" value="RE24176P"/>
    <property type="match status" value="1"/>
</dbReference>
<dbReference type="EMBL" id="CM035425">
    <property type="protein sequence ID" value="KAH7331907.1"/>
    <property type="molecule type" value="Genomic_DNA"/>
</dbReference>
<evidence type="ECO:0008006" key="4">
    <source>
        <dbReference type="Google" id="ProtNLM"/>
    </source>
</evidence>
<dbReference type="PANTHER" id="PTHR22603">
    <property type="entry name" value="CHOLINE/ETHANOALAMINE KINASE"/>
    <property type="match status" value="1"/>
</dbReference>
<evidence type="ECO:0000313" key="3">
    <source>
        <dbReference type="Proteomes" id="UP000825935"/>
    </source>
</evidence>
<dbReference type="InterPro" id="IPR011009">
    <property type="entry name" value="Kinase-like_dom_sf"/>
</dbReference>